<organism evidence="5 6">
    <name type="scientific">Zancudomyces culisetae</name>
    <name type="common">Gut fungus</name>
    <name type="synonym">Smittium culisetae</name>
    <dbReference type="NCBI Taxonomy" id="1213189"/>
    <lineage>
        <taxon>Eukaryota</taxon>
        <taxon>Fungi</taxon>
        <taxon>Fungi incertae sedis</taxon>
        <taxon>Zoopagomycota</taxon>
        <taxon>Kickxellomycotina</taxon>
        <taxon>Harpellomycetes</taxon>
        <taxon>Harpellales</taxon>
        <taxon>Legeriomycetaceae</taxon>
        <taxon>Zancudomyces</taxon>
    </lineage>
</organism>
<evidence type="ECO:0000256" key="2">
    <source>
        <dbReference type="ARBA" id="ARBA00022801"/>
    </source>
</evidence>
<dbReference type="CDD" id="cd03444">
    <property type="entry name" value="Thioesterase_II_repeat1"/>
    <property type="match status" value="1"/>
</dbReference>
<dbReference type="InterPro" id="IPR042171">
    <property type="entry name" value="Acyl-CoA_hotdog"/>
</dbReference>
<accession>A0A1R1PRJ2</accession>
<dbReference type="AlphaFoldDB" id="A0A1R1PRJ2"/>
<dbReference type="SUPFAM" id="SSF54637">
    <property type="entry name" value="Thioesterase/thiol ester dehydrase-isomerase"/>
    <property type="match status" value="2"/>
</dbReference>
<dbReference type="GO" id="GO:0009062">
    <property type="term" value="P:fatty acid catabolic process"/>
    <property type="evidence" value="ECO:0007669"/>
    <property type="project" value="TreeGrafter"/>
</dbReference>
<keyword evidence="6" id="KW-1185">Reference proteome</keyword>
<sequence>MRIDQIKKQLQDFFFLQEADKDIYFTEVTHIPGAARGVFGGQVVAQSLACAILTVDTKFRAHSLHSYFLLAGKKDVPIYYHVERIRDGKSFASRTVVAKQKGKIIFSLSASFQKPEFSHITHQHKAPAVIPINEAERKNRGSGGSSEKNYSFDDDEYLVDVGALKLSVIRAKPEDKELDKNLGLSKLHNIRYRAENGIPYEENEIRAPYDLTWYKIIKNLEHLAPQVHQCILAYISDWGFLSTSRFPHAYGYNAKKNSLDMTVSLDHTIWFHSDIRVDKRFLFESESTRMVNSRALVYGRVYNSSGELCASVSQEGLVRASNLTKSVPKPLYFKSTFPKLDNTTAPDSSGPKMFAKL</sequence>
<dbReference type="Pfam" id="PF02551">
    <property type="entry name" value="Acyl_CoA_thio"/>
    <property type="match status" value="1"/>
</dbReference>
<dbReference type="InterPro" id="IPR049449">
    <property type="entry name" value="TesB_ACOT8-like_N"/>
</dbReference>
<evidence type="ECO:0000313" key="6">
    <source>
        <dbReference type="Proteomes" id="UP000188320"/>
    </source>
</evidence>
<feature type="domain" description="Acyl-CoA thioesterase 2 C-terminal" evidence="3">
    <location>
        <begin position="212"/>
        <end position="317"/>
    </location>
</feature>
<proteinExistence type="inferred from homology"/>
<dbReference type="OrthoDB" id="68328at2759"/>
<keyword evidence="2" id="KW-0378">Hydrolase</keyword>
<dbReference type="Gene3D" id="2.40.160.210">
    <property type="entry name" value="Acyl-CoA thioesterase, double hotdog domain"/>
    <property type="match status" value="1"/>
</dbReference>
<dbReference type="GO" id="GO:0006637">
    <property type="term" value="P:acyl-CoA metabolic process"/>
    <property type="evidence" value="ECO:0007669"/>
    <property type="project" value="InterPro"/>
</dbReference>
<dbReference type="InterPro" id="IPR029069">
    <property type="entry name" value="HotDog_dom_sf"/>
</dbReference>
<comment type="similarity">
    <text evidence="1">Belongs to the C/M/P thioester hydrolase family.</text>
</comment>
<dbReference type="PANTHER" id="PTHR11066">
    <property type="entry name" value="ACYL-COA THIOESTERASE"/>
    <property type="match status" value="1"/>
</dbReference>
<dbReference type="Pfam" id="PF13622">
    <property type="entry name" value="4HBT_3"/>
    <property type="match status" value="1"/>
</dbReference>
<feature type="domain" description="Acyl-CoA thioesterase-like N-terminal HotDog" evidence="4">
    <location>
        <begin position="35"/>
        <end position="113"/>
    </location>
</feature>
<evidence type="ECO:0000256" key="1">
    <source>
        <dbReference type="ARBA" id="ARBA00006538"/>
    </source>
</evidence>
<name>A0A1R1PRJ2_ZANCU</name>
<dbReference type="InterPro" id="IPR003703">
    <property type="entry name" value="Acyl_CoA_thio"/>
</dbReference>
<evidence type="ECO:0000259" key="3">
    <source>
        <dbReference type="Pfam" id="PF02551"/>
    </source>
</evidence>
<dbReference type="Proteomes" id="UP000188320">
    <property type="component" value="Unassembled WGS sequence"/>
</dbReference>
<comment type="caution">
    <text evidence="5">The sequence shown here is derived from an EMBL/GenBank/DDBJ whole genome shotgun (WGS) entry which is preliminary data.</text>
</comment>
<protein>
    <submittedName>
        <fullName evidence="5">Acyl-coenzyme A thioesterase 8</fullName>
    </submittedName>
</protein>
<dbReference type="EMBL" id="LSSK01000356">
    <property type="protein sequence ID" value="OMH83595.1"/>
    <property type="molecule type" value="Genomic_DNA"/>
</dbReference>
<reference evidence="6" key="1">
    <citation type="submission" date="2017-01" db="EMBL/GenBank/DDBJ databases">
        <authorList>
            <person name="Wang Y."/>
            <person name="White M."/>
            <person name="Kvist S."/>
            <person name="Moncalvo J.-M."/>
        </authorList>
    </citation>
    <scope>NUCLEOTIDE SEQUENCE [LARGE SCALE GENOMIC DNA]</scope>
    <source>
        <strain evidence="6">COL-18-3</strain>
    </source>
</reference>
<evidence type="ECO:0000313" key="5">
    <source>
        <dbReference type="EMBL" id="OMH83595.1"/>
    </source>
</evidence>
<gene>
    <name evidence="5" type="ORF">AX774_g2898</name>
</gene>
<dbReference type="GO" id="GO:0047617">
    <property type="term" value="F:fatty acyl-CoA hydrolase activity"/>
    <property type="evidence" value="ECO:0007669"/>
    <property type="project" value="InterPro"/>
</dbReference>
<dbReference type="InterPro" id="IPR025652">
    <property type="entry name" value="TesB_C"/>
</dbReference>
<dbReference type="CDD" id="cd03445">
    <property type="entry name" value="Thioesterase_II_repeat2"/>
    <property type="match status" value="1"/>
</dbReference>
<evidence type="ECO:0000259" key="4">
    <source>
        <dbReference type="Pfam" id="PF13622"/>
    </source>
</evidence>
<dbReference type="PANTHER" id="PTHR11066:SF34">
    <property type="entry name" value="ACYL-COENZYME A THIOESTERASE 8"/>
    <property type="match status" value="1"/>
</dbReference>
<dbReference type="GO" id="GO:0005782">
    <property type="term" value="C:peroxisomal matrix"/>
    <property type="evidence" value="ECO:0007669"/>
    <property type="project" value="TreeGrafter"/>
</dbReference>